<keyword evidence="2" id="KW-0808">Transferase</keyword>
<keyword evidence="2" id="KW-0418">Kinase</keyword>
<dbReference type="InterPro" id="IPR049874">
    <property type="entry name" value="ROK_cs"/>
</dbReference>
<comment type="caution">
    <text evidence="2">The sequence shown here is derived from an EMBL/GenBank/DDBJ whole genome shotgun (WGS) entry which is preliminary data.</text>
</comment>
<dbReference type="Gene3D" id="1.10.10.10">
    <property type="entry name" value="Winged helix-like DNA-binding domain superfamily/Winged helix DNA-binding domain"/>
    <property type="match status" value="1"/>
</dbReference>
<organism evidence="2 3">
    <name type="scientific">Pseudorhizobium tarimense</name>
    <dbReference type="NCBI Taxonomy" id="1079109"/>
    <lineage>
        <taxon>Bacteria</taxon>
        <taxon>Pseudomonadati</taxon>
        <taxon>Pseudomonadota</taxon>
        <taxon>Alphaproteobacteria</taxon>
        <taxon>Hyphomicrobiales</taxon>
        <taxon>Rhizobiaceae</taxon>
        <taxon>Rhizobium/Agrobacterium group</taxon>
        <taxon>Pseudorhizobium</taxon>
    </lineage>
</organism>
<evidence type="ECO:0000313" key="3">
    <source>
        <dbReference type="Proteomes" id="UP001549031"/>
    </source>
</evidence>
<keyword evidence="3" id="KW-1185">Reference proteome</keyword>
<dbReference type="InterPro" id="IPR036390">
    <property type="entry name" value="WH_DNA-bd_sf"/>
</dbReference>
<accession>A0ABV2HDH4</accession>
<evidence type="ECO:0000313" key="2">
    <source>
        <dbReference type="EMBL" id="MET3588598.1"/>
    </source>
</evidence>
<dbReference type="InterPro" id="IPR000600">
    <property type="entry name" value="ROK"/>
</dbReference>
<dbReference type="Gene3D" id="3.30.420.40">
    <property type="match status" value="2"/>
</dbReference>
<name>A0ABV2HDH4_9HYPH</name>
<protein>
    <submittedName>
        <fullName evidence="2">NBD/HSP70 family sugar kinase</fullName>
    </submittedName>
</protein>
<dbReference type="PANTHER" id="PTHR18964:SF173">
    <property type="entry name" value="GLUCOKINASE"/>
    <property type="match status" value="1"/>
</dbReference>
<dbReference type="SUPFAM" id="SSF53067">
    <property type="entry name" value="Actin-like ATPase domain"/>
    <property type="match status" value="1"/>
</dbReference>
<dbReference type="EMBL" id="JBEPLJ010000028">
    <property type="protein sequence ID" value="MET3588598.1"/>
    <property type="molecule type" value="Genomic_DNA"/>
</dbReference>
<dbReference type="PANTHER" id="PTHR18964">
    <property type="entry name" value="ROK (REPRESSOR, ORF, KINASE) FAMILY"/>
    <property type="match status" value="1"/>
</dbReference>
<reference evidence="2 3" key="1">
    <citation type="submission" date="2024-06" db="EMBL/GenBank/DDBJ databases">
        <title>Genomic Encyclopedia of Type Strains, Phase IV (KMG-IV): sequencing the most valuable type-strain genomes for metagenomic binning, comparative biology and taxonomic classification.</title>
        <authorList>
            <person name="Goeker M."/>
        </authorList>
    </citation>
    <scope>NUCLEOTIDE SEQUENCE [LARGE SCALE GENOMIC DNA]</scope>
    <source>
        <strain evidence="2 3">DSM 105042</strain>
    </source>
</reference>
<dbReference type="InterPro" id="IPR036388">
    <property type="entry name" value="WH-like_DNA-bd_sf"/>
</dbReference>
<gene>
    <name evidence="2" type="ORF">ABID21_004734</name>
</gene>
<dbReference type="GO" id="GO:0016301">
    <property type="term" value="F:kinase activity"/>
    <property type="evidence" value="ECO:0007669"/>
    <property type="project" value="UniProtKB-KW"/>
</dbReference>
<comment type="similarity">
    <text evidence="1">Belongs to the ROK (NagC/XylR) family.</text>
</comment>
<dbReference type="PROSITE" id="PS01125">
    <property type="entry name" value="ROK"/>
    <property type="match status" value="1"/>
</dbReference>
<evidence type="ECO:0000256" key="1">
    <source>
        <dbReference type="ARBA" id="ARBA00006479"/>
    </source>
</evidence>
<proteinExistence type="inferred from homology"/>
<dbReference type="InterPro" id="IPR043129">
    <property type="entry name" value="ATPase_NBD"/>
</dbReference>
<dbReference type="Proteomes" id="UP001549031">
    <property type="component" value="Unassembled WGS sequence"/>
</dbReference>
<dbReference type="SUPFAM" id="SSF46785">
    <property type="entry name" value="Winged helix' DNA-binding domain"/>
    <property type="match status" value="1"/>
</dbReference>
<sequence>MKPAQTRLRTGVLDLLATGGPHSRAELARKLGVSRSTMSLAIATLMADNVIKETDGNNDGSKSAGRPGTRLALCEPKGYYVGIDFGRIFIKAAISDANYRVLEQTEGDFDIDMPAEAALDLATVKVEQIIAAAGVDRSQIRAVGIGVPGPVDAASGELHAGSILAGWVGTDVTGGLSRRLGLPVYMDNDANLGMLAESVFGAARQANVALYVLLSVGVGLGIAINGKVFRGATGIAGELGHVVIDEHGDVCRCGSRGCLEAKISVNALSRALSISHGNISSNEMLRLAVKGDVGANRIVADAGALVGRSVGALCSYFNPEVVIVGGDLMRAGDSLLNPLKDAMRRFSIARATENVRVIPAGLGEQAELMGTLLFAGERARTAATASEIFGTSPQ</sequence>
<dbReference type="Pfam" id="PF00480">
    <property type="entry name" value="ROK"/>
    <property type="match status" value="1"/>
</dbReference>
<dbReference type="RefSeq" id="WP_247246281.1">
    <property type="nucleotide sequence ID" value="NZ_JALJRA010000029.1"/>
</dbReference>